<comment type="similarity">
    <text evidence="2">Belongs to the GST superfamily. Mu family.</text>
</comment>
<dbReference type="InterPro" id="IPR004046">
    <property type="entry name" value="GST_C"/>
</dbReference>
<gene>
    <name evidence="7" type="ORF">TTHERM_00077530</name>
</gene>
<feature type="domain" description="GST N-terminal" evidence="6">
    <location>
        <begin position="3"/>
        <end position="87"/>
    </location>
</feature>
<dbReference type="PROSITE" id="PS50404">
    <property type="entry name" value="GST_NTER"/>
    <property type="match status" value="1"/>
</dbReference>
<dbReference type="OrthoDB" id="410118at2759"/>
<proteinExistence type="inferred from homology"/>
<keyword evidence="8" id="KW-1185">Reference proteome</keyword>
<dbReference type="InterPro" id="IPR040079">
    <property type="entry name" value="Glutathione_S-Trfase"/>
</dbReference>
<protein>
    <recommendedName>
        <fullName evidence="3">glutathione transferase</fullName>
        <ecNumber evidence="3">2.5.1.18</ecNumber>
    </recommendedName>
</protein>
<dbReference type="InParanoid" id="Q23G11"/>
<dbReference type="InterPro" id="IPR050213">
    <property type="entry name" value="GST_superfamily"/>
</dbReference>
<dbReference type="RefSeq" id="XP_001015694.1">
    <property type="nucleotide sequence ID" value="XM_001015694.1"/>
</dbReference>
<accession>Q23G11</accession>
<dbReference type="GO" id="GO:0004364">
    <property type="term" value="F:glutathione transferase activity"/>
    <property type="evidence" value="ECO:0007669"/>
    <property type="project" value="UniProtKB-EC"/>
</dbReference>
<evidence type="ECO:0000313" key="8">
    <source>
        <dbReference type="Proteomes" id="UP000009168"/>
    </source>
</evidence>
<evidence type="ECO:0000313" key="7">
    <source>
        <dbReference type="EMBL" id="EAR95449.1"/>
    </source>
</evidence>
<dbReference type="PANTHER" id="PTHR11571:SF222">
    <property type="entry name" value="GLUTATHIONE TRANSFERASE"/>
    <property type="match status" value="1"/>
</dbReference>
<dbReference type="STRING" id="312017.Q23G11"/>
<name>Q23G11_TETTS</name>
<dbReference type="SUPFAM" id="SSF52833">
    <property type="entry name" value="Thioredoxin-like"/>
    <property type="match status" value="1"/>
</dbReference>
<dbReference type="PANTHER" id="PTHR11571">
    <property type="entry name" value="GLUTATHIONE S-TRANSFERASE"/>
    <property type="match status" value="1"/>
</dbReference>
<evidence type="ECO:0000256" key="2">
    <source>
        <dbReference type="ARBA" id="ARBA00005861"/>
    </source>
</evidence>
<dbReference type="Proteomes" id="UP000009168">
    <property type="component" value="Unassembled WGS sequence"/>
</dbReference>
<dbReference type="SFLD" id="SFLDG00363">
    <property type="entry name" value="AMPS_(cytGST):_Alpha-__Mu-__Pi"/>
    <property type="match status" value="1"/>
</dbReference>
<dbReference type="Pfam" id="PF02798">
    <property type="entry name" value="GST_N"/>
    <property type="match status" value="1"/>
</dbReference>
<evidence type="ECO:0000256" key="5">
    <source>
        <dbReference type="ARBA" id="ARBA00047960"/>
    </source>
</evidence>
<dbReference type="EC" id="2.5.1.18" evidence="3"/>
<dbReference type="SUPFAM" id="SSF47616">
    <property type="entry name" value="GST C-terminal domain-like"/>
    <property type="match status" value="1"/>
</dbReference>
<dbReference type="InterPro" id="IPR004045">
    <property type="entry name" value="Glutathione_S-Trfase_N"/>
</dbReference>
<evidence type="ECO:0000259" key="6">
    <source>
        <dbReference type="PROSITE" id="PS50404"/>
    </source>
</evidence>
<dbReference type="SFLD" id="SFLDS00019">
    <property type="entry name" value="Glutathione_Transferase_(cytos"/>
    <property type="match status" value="1"/>
</dbReference>
<dbReference type="EMBL" id="GG662704">
    <property type="protein sequence ID" value="EAR95449.1"/>
    <property type="molecule type" value="Genomic_DNA"/>
</dbReference>
<dbReference type="KEGG" id="tet:TTHERM_00077530"/>
<comment type="function">
    <text evidence="1">Conjugation of reduced glutathione to a wide number of exogenous and endogenous hydrophobic electrophiles.</text>
</comment>
<dbReference type="InterPro" id="IPR036282">
    <property type="entry name" value="Glutathione-S-Trfase_C_sf"/>
</dbReference>
<reference evidence="8" key="1">
    <citation type="journal article" date="2006" name="PLoS Biol.">
        <title>Macronuclear genome sequence of the ciliate Tetrahymena thermophila, a model eukaryote.</title>
        <authorList>
            <person name="Eisen J.A."/>
            <person name="Coyne R.S."/>
            <person name="Wu M."/>
            <person name="Wu D."/>
            <person name="Thiagarajan M."/>
            <person name="Wortman J.R."/>
            <person name="Badger J.H."/>
            <person name="Ren Q."/>
            <person name="Amedeo P."/>
            <person name="Jones K.M."/>
            <person name="Tallon L.J."/>
            <person name="Delcher A.L."/>
            <person name="Salzberg S.L."/>
            <person name="Silva J.C."/>
            <person name="Haas B.J."/>
            <person name="Majoros W.H."/>
            <person name="Farzad M."/>
            <person name="Carlton J.M."/>
            <person name="Smith R.K. Jr."/>
            <person name="Garg J."/>
            <person name="Pearlman R.E."/>
            <person name="Karrer K.M."/>
            <person name="Sun L."/>
            <person name="Manning G."/>
            <person name="Elde N.C."/>
            <person name="Turkewitz A.P."/>
            <person name="Asai D.J."/>
            <person name="Wilkes D.E."/>
            <person name="Wang Y."/>
            <person name="Cai H."/>
            <person name="Collins K."/>
            <person name="Stewart B.A."/>
            <person name="Lee S.R."/>
            <person name="Wilamowska K."/>
            <person name="Weinberg Z."/>
            <person name="Ruzzo W.L."/>
            <person name="Wloga D."/>
            <person name="Gaertig J."/>
            <person name="Frankel J."/>
            <person name="Tsao C.-C."/>
            <person name="Gorovsky M.A."/>
            <person name="Keeling P.J."/>
            <person name="Waller R.F."/>
            <person name="Patron N.J."/>
            <person name="Cherry J.M."/>
            <person name="Stover N.A."/>
            <person name="Krieger C.J."/>
            <person name="del Toro C."/>
            <person name="Ryder H.F."/>
            <person name="Williamson S.C."/>
            <person name="Barbeau R.A."/>
            <person name="Hamilton E.P."/>
            <person name="Orias E."/>
        </authorList>
    </citation>
    <scope>NUCLEOTIDE SEQUENCE [LARGE SCALE GENOMIC DNA]</scope>
    <source>
        <strain evidence="8">SB210</strain>
    </source>
</reference>
<dbReference type="GeneID" id="7839010"/>
<evidence type="ECO:0000256" key="1">
    <source>
        <dbReference type="ARBA" id="ARBA00003701"/>
    </source>
</evidence>
<dbReference type="HOGENOM" id="CLU_039475_2_0_1"/>
<organism evidence="7 8">
    <name type="scientific">Tetrahymena thermophila (strain SB210)</name>
    <dbReference type="NCBI Taxonomy" id="312017"/>
    <lineage>
        <taxon>Eukaryota</taxon>
        <taxon>Sar</taxon>
        <taxon>Alveolata</taxon>
        <taxon>Ciliophora</taxon>
        <taxon>Intramacronucleata</taxon>
        <taxon>Oligohymenophorea</taxon>
        <taxon>Hymenostomatida</taxon>
        <taxon>Tetrahymenina</taxon>
        <taxon>Tetrahymenidae</taxon>
        <taxon>Tetrahymena</taxon>
    </lineage>
</organism>
<dbReference type="Gene3D" id="3.40.30.10">
    <property type="entry name" value="Glutaredoxin"/>
    <property type="match status" value="1"/>
</dbReference>
<dbReference type="InterPro" id="IPR036249">
    <property type="entry name" value="Thioredoxin-like_sf"/>
</dbReference>
<dbReference type="Gene3D" id="1.20.1050.10">
    <property type="match status" value="1"/>
</dbReference>
<evidence type="ECO:0000256" key="3">
    <source>
        <dbReference type="ARBA" id="ARBA00012452"/>
    </source>
</evidence>
<dbReference type="GO" id="GO:0006749">
    <property type="term" value="P:glutathione metabolic process"/>
    <property type="evidence" value="ECO:0007669"/>
    <property type="project" value="TreeGrafter"/>
</dbReference>
<dbReference type="Pfam" id="PF14497">
    <property type="entry name" value="GST_C_3"/>
    <property type="match status" value="1"/>
</dbReference>
<keyword evidence="4" id="KW-0808">Transferase</keyword>
<comment type="catalytic activity">
    <reaction evidence="5">
        <text>RX + glutathione = an S-substituted glutathione + a halide anion + H(+)</text>
        <dbReference type="Rhea" id="RHEA:16437"/>
        <dbReference type="ChEBI" id="CHEBI:15378"/>
        <dbReference type="ChEBI" id="CHEBI:16042"/>
        <dbReference type="ChEBI" id="CHEBI:17792"/>
        <dbReference type="ChEBI" id="CHEBI:57925"/>
        <dbReference type="ChEBI" id="CHEBI:90779"/>
        <dbReference type="EC" id="2.5.1.18"/>
    </reaction>
</comment>
<dbReference type="AlphaFoldDB" id="Q23G11"/>
<dbReference type="eggNOG" id="KOG1695">
    <property type="taxonomic scope" value="Eukaryota"/>
</dbReference>
<sequence>MTSKLIFGYWNGRGRGQQIRFLLEYVEADYEEKTYIFSEPEQDEWFKKDKKALKPFPNLPYIIDGDFYLSEHDVVIKYIVKKHPKYHELIGIGKGPNDEFIVDQLVSVINDIRATIKDLCFNPKVQEVKKEVLATTHTKFNQLIEFKKTNTFLLPYLTIADFKLIEVLLYYKALDADQFDANLNVFNPYIYHFHSLPRISEYLKTDRYKSNTVFFPIQKSSFTGYEFIEEFNKQFV</sequence>
<evidence type="ECO:0000256" key="4">
    <source>
        <dbReference type="ARBA" id="ARBA00022679"/>
    </source>
</evidence>